<keyword evidence="1" id="KW-0456">Lyase</keyword>
<dbReference type="GO" id="GO:0003941">
    <property type="term" value="F:L-serine ammonia-lyase activity"/>
    <property type="evidence" value="ECO:0007669"/>
    <property type="project" value="UniProtKB-EC"/>
</dbReference>
<dbReference type="AlphaFoldDB" id="A0A380EPF8"/>
<dbReference type="Proteomes" id="UP000254116">
    <property type="component" value="Unassembled WGS sequence"/>
</dbReference>
<dbReference type="EMBL" id="UHBY01000003">
    <property type="protein sequence ID" value="SUL37906.1"/>
    <property type="molecule type" value="Genomic_DNA"/>
</dbReference>
<organism evidence="1 2">
    <name type="scientific">Staphylococcus aureus</name>
    <dbReference type="NCBI Taxonomy" id="1280"/>
    <lineage>
        <taxon>Bacteria</taxon>
        <taxon>Bacillati</taxon>
        <taxon>Bacillota</taxon>
        <taxon>Bacilli</taxon>
        <taxon>Bacillales</taxon>
        <taxon>Staphylococcaceae</taxon>
        <taxon>Staphylococcus</taxon>
    </lineage>
</organism>
<sequence length="48" mass="5499">MSFADIMVKEEMELSGKSRDEVRAQMKQNLDVMRDAVIKGRQVMGLKV</sequence>
<protein>
    <submittedName>
        <fullName evidence="1">L-serine dehydratase, alpha subunit</fullName>
        <ecNumber evidence="1">4.3.1.17</ecNumber>
    </submittedName>
</protein>
<proteinExistence type="predicted"/>
<name>A0A380EPF8_STAAU</name>
<dbReference type="EC" id="4.3.1.17" evidence="1"/>
<gene>
    <name evidence="1" type="ORF">NCTC10702_03926</name>
</gene>
<evidence type="ECO:0000313" key="1">
    <source>
        <dbReference type="EMBL" id="SUL37906.1"/>
    </source>
</evidence>
<evidence type="ECO:0000313" key="2">
    <source>
        <dbReference type="Proteomes" id="UP000254116"/>
    </source>
</evidence>
<reference evidence="1 2" key="1">
    <citation type="submission" date="2018-06" db="EMBL/GenBank/DDBJ databases">
        <authorList>
            <consortium name="Pathogen Informatics"/>
            <person name="Doyle S."/>
        </authorList>
    </citation>
    <scope>NUCLEOTIDE SEQUENCE [LARGE SCALE GENOMIC DNA]</scope>
    <source>
        <strain evidence="1 2">NCTC10702</strain>
    </source>
</reference>
<accession>A0A380EPF8</accession>